<organism evidence="1 2">
    <name type="scientific">Choristoneura fumiferana</name>
    <name type="common">Spruce budworm moth</name>
    <name type="synonym">Archips fumiferana</name>
    <dbReference type="NCBI Taxonomy" id="7141"/>
    <lineage>
        <taxon>Eukaryota</taxon>
        <taxon>Metazoa</taxon>
        <taxon>Ecdysozoa</taxon>
        <taxon>Arthropoda</taxon>
        <taxon>Hexapoda</taxon>
        <taxon>Insecta</taxon>
        <taxon>Pterygota</taxon>
        <taxon>Neoptera</taxon>
        <taxon>Endopterygota</taxon>
        <taxon>Lepidoptera</taxon>
        <taxon>Glossata</taxon>
        <taxon>Ditrysia</taxon>
        <taxon>Tortricoidea</taxon>
        <taxon>Tortricidae</taxon>
        <taxon>Tortricinae</taxon>
        <taxon>Choristoneura</taxon>
    </lineage>
</organism>
<dbReference type="Proteomes" id="UP001064048">
    <property type="component" value="Chromosome 17"/>
</dbReference>
<comment type="caution">
    <text evidence="1">The sequence shown here is derived from an EMBL/GenBank/DDBJ whole genome shotgun (WGS) entry which is preliminary data.</text>
</comment>
<gene>
    <name evidence="1" type="ORF">MSG28_010135</name>
</gene>
<dbReference type="EMBL" id="CM046117">
    <property type="protein sequence ID" value="KAI8436637.1"/>
    <property type="molecule type" value="Genomic_DNA"/>
</dbReference>
<name>A0ACC0KKI0_CHOFU</name>
<proteinExistence type="predicted"/>
<sequence length="459" mass="53314">MPSKKQKEAKLAAQAAERRRLKRAQLERELKAQSLKRDELDRNWRALMLQIKEPIFKQDIEIMWNSFERAYDKKDHQIAYTMLLMNIADDQFQRTVASFCDTIDTMIVKFLAELEELSKDNDRKTTDLLIRGQEAVAVIMKDHDIAETHLQLLLYHSHKVADTQVWAARGENLVKEDEERTKYSNERENLRSFLENDYNNMWEEYKAVLKAYVNGTAENQKQVRILRRKENMMADIIASQGRKIANSDGLLKRLRAELGAYESGTKQAVFRDRRDRNRAACHRLKMRMINGVKLDTSQLGILVKATDSTLEWLNAAHKKAEKILRMAAMCRKFEVQREKVLPYGSELPHLPVQNKTTKQNISKQNSDDPLVLNAISTTCGLTRMWQRVAKAEMTRRALFREKQLLLRENKIIEHKIMEIRDQPGEQSTKTCLCSKSDQKKLSTTTSISTEGILAVTKFD</sequence>
<evidence type="ECO:0000313" key="1">
    <source>
        <dbReference type="EMBL" id="KAI8436637.1"/>
    </source>
</evidence>
<protein>
    <submittedName>
        <fullName evidence="1">Uncharacterized protein</fullName>
    </submittedName>
</protein>
<reference evidence="1 2" key="1">
    <citation type="journal article" date="2022" name="Genome Biol. Evol.">
        <title>The Spruce Budworm Genome: Reconstructing the Evolutionary History of Antifreeze Proteins.</title>
        <authorList>
            <person name="Beliveau C."/>
            <person name="Gagne P."/>
            <person name="Picq S."/>
            <person name="Vernygora O."/>
            <person name="Keeling C.I."/>
            <person name="Pinkney K."/>
            <person name="Doucet D."/>
            <person name="Wen F."/>
            <person name="Johnston J.S."/>
            <person name="Maaroufi H."/>
            <person name="Boyle B."/>
            <person name="Laroche J."/>
            <person name="Dewar K."/>
            <person name="Juretic N."/>
            <person name="Blackburn G."/>
            <person name="Nisole A."/>
            <person name="Brunet B."/>
            <person name="Brandao M."/>
            <person name="Lumley L."/>
            <person name="Duan J."/>
            <person name="Quan G."/>
            <person name="Lucarotti C.J."/>
            <person name="Roe A.D."/>
            <person name="Sperling F.A.H."/>
            <person name="Levesque R.C."/>
            <person name="Cusson M."/>
        </authorList>
    </citation>
    <scope>NUCLEOTIDE SEQUENCE [LARGE SCALE GENOMIC DNA]</scope>
    <source>
        <strain evidence="1">Glfc:IPQL:Cfum</strain>
    </source>
</reference>
<keyword evidence="2" id="KW-1185">Reference proteome</keyword>
<accession>A0ACC0KKI0</accession>
<evidence type="ECO:0000313" key="2">
    <source>
        <dbReference type="Proteomes" id="UP001064048"/>
    </source>
</evidence>